<dbReference type="CDD" id="cd06261">
    <property type="entry name" value="TM_PBP2"/>
    <property type="match status" value="1"/>
</dbReference>
<dbReference type="HOGENOM" id="CLU_016047_0_2_9"/>
<dbReference type="Pfam" id="PF00528">
    <property type="entry name" value="BPD_transp_1"/>
    <property type="match status" value="1"/>
</dbReference>
<evidence type="ECO:0000256" key="6">
    <source>
        <dbReference type="ARBA" id="ARBA00023136"/>
    </source>
</evidence>
<dbReference type="Gene3D" id="1.10.3720.10">
    <property type="entry name" value="MetI-like"/>
    <property type="match status" value="1"/>
</dbReference>
<reference evidence="9 10" key="2">
    <citation type="journal article" date="2011" name="J. Bacteriol.">
        <title>Complete genome sequences for the anaerobic, extremely thermophilic plant biomass-degrading bacteria Caldicellulosiruptor hydrothermalis, Caldicellulosiruptor kristjanssonii, Caldicellulosiruptor kronotskyensis, Caldicellulosiruptor owensenis, and Caldicellulosiruptor lactoaceticus.</title>
        <authorList>
            <person name="Blumer-Schuette S.E."/>
            <person name="Ozdemir I."/>
            <person name="Mistry D."/>
            <person name="Lucas S."/>
            <person name="Lapidus A."/>
            <person name="Cheng J.F."/>
            <person name="Goodwin L.A."/>
            <person name="Pitluck S."/>
            <person name="Land M.L."/>
            <person name="Hauser L.J."/>
            <person name="Woyke T."/>
            <person name="Mikhailova N."/>
            <person name="Pati A."/>
            <person name="Kyrpides N.C."/>
            <person name="Ivanova N."/>
            <person name="Detter J.C."/>
            <person name="Walston-Davenport K."/>
            <person name="Han S."/>
            <person name="Adams M.W."/>
            <person name="Kelly R.M."/>
        </authorList>
    </citation>
    <scope>NUCLEOTIDE SEQUENCE [LARGE SCALE GENOMIC DNA]</scope>
    <source>
        <strain evidence="10">DSM 18901 / VKM B-2411 / 108</strain>
    </source>
</reference>
<dbReference type="PROSITE" id="PS50928">
    <property type="entry name" value="ABC_TM1"/>
    <property type="match status" value="1"/>
</dbReference>
<name>E4Q7Y6_CALH1</name>
<reference key="1">
    <citation type="submission" date="2010-09" db="EMBL/GenBank/DDBJ databases">
        <title>Complete sequence of Caldicellulosiruptor hydrothermalis 108.</title>
        <authorList>
            <consortium name="US DOE Joint Genome Institute"/>
            <person name="Lucas S."/>
            <person name="Copeland A."/>
            <person name="Lapidus A."/>
            <person name="Cheng J.-F."/>
            <person name="Bruce D."/>
            <person name="Goodwin L."/>
            <person name="Pitluck S."/>
            <person name="Davenport K."/>
            <person name="Detter J.C."/>
            <person name="Han C."/>
            <person name="Tapia R."/>
            <person name="Land M."/>
            <person name="Hauser L."/>
            <person name="Chang Y.-J."/>
            <person name="Jeffries C."/>
            <person name="Kyrpides N."/>
            <person name="Ivanova N."/>
            <person name="Mikhailova N."/>
            <person name="Blumer-Schuette S.E."/>
            <person name="Kelly R.M."/>
            <person name="Woyke T."/>
        </authorList>
    </citation>
    <scope>NUCLEOTIDE SEQUENCE</scope>
    <source>
        <strain>108</strain>
    </source>
</reference>
<dbReference type="GO" id="GO:0005886">
    <property type="term" value="C:plasma membrane"/>
    <property type="evidence" value="ECO:0007669"/>
    <property type="project" value="UniProtKB-SubCell"/>
</dbReference>
<feature type="domain" description="ABC transmembrane type-1" evidence="8">
    <location>
        <begin position="66"/>
        <end position="277"/>
    </location>
</feature>
<dbReference type="GO" id="GO:0055085">
    <property type="term" value="P:transmembrane transport"/>
    <property type="evidence" value="ECO:0007669"/>
    <property type="project" value="InterPro"/>
</dbReference>
<evidence type="ECO:0000313" key="9">
    <source>
        <dbReference type="EMBL" id="ADQ07904.1"/>
    </source>
</evidence>
<keyword evidence="2 7" id="KW-0813">Transport</keyword>
<comment type="similarity">
    <text evidence="7">Belongs to the binding-protein-dependent transport system permease family.</text>
</comment>
<dbReference type="PANTHER" id="PTHR30193">
    <property type="entry name" value="ABC TRANSPORTER PERMEASE PROTEIN"/>
    <property type="match status" value="1"/>
</dbReference>
<dbReference type="PANTHER" id="PTHR30193:SF37">
    <property type="entry name" value="INNER MEMBRANE ABC TRANSPORTER PERMEASE PROTEIN YCJO"/>
    <property type="match status" value="1"/>
</dbReference>
<gene>
    <name evidence="9" type="ordered locus">Calhy_2199</name>
</gene>
<dbReference type="EMBL" id="CP002219">
    <property type="protein sequence ID" value="ADQ07904.1"/>
    <property type="molecule type" value="Genomic_DNA"/>
</dbReference>
<dbReference type="AlphaFoldDB" id="E4Q7Y6"/>
<evidence type="ECO:0000256" key="5">
    <source>
        <dbReference type="ARBA" id="ARBA00022989"/>
    </source>
</evidence>
<feature type="transmembrane region" description="Helical" evidence="7">
    <location>
        <begin position="12"/>
        <end position="40"/>
    </location>
</feature>
<dbReference type="KEGG" id="chd:Calhy_2199"/>
<feature type="transmembrane region" description="Helical" evidence="7">
    <location>
        <begin position="70"/>
        <end position="93"/>
    </location>
</feature>
<proteinExistence type="inferred from homology"/>
<feature type="transmembrane region" description="Helical" evidence="7">
    <location>
        <begin position="151"/>
        <end position="179"/>
    </location>
</feature>
<accession>E4Q7Y6</accession>
<sequence length="288" mass="32702">MNSIYKKVYSYFLLIPGMLIYFTLFLLPTLAAFFFSFTWWTFTEWKFVGFDNYITFLTEPSLNIGFRNTLVYAVTACSLKVILGFLLGVFLSLELRTRNFLRSMIFFPYILSTVAVGITFTSLMHPTQGLINKFFNVIGLKGLDWLGNPKIALFSVILVDVWKGVGVATVIYIAGIMAIPREYYEALMIDGGNLWAQIRYLTLPLSRPAMNSVIILSFIDGLRRFDFIWTMTQGGPGFSTDVIASIIYKQYEAGFYGLSTAGNVILFLIVAILSFPLYRFLGRKEGEL</sequence>
<keyword evidence="6 7" id="KW-0472">Membrane</keyword>
<evidence type="ECO:0000256" key="3">
    <source>
        <dbReference type="ARBA" id="ARBA00022475"/>
    </source>
</evidence>
<feature type="transmembrane region" description="Helical" evidence="7">
    <location>
        <begin position="105"/>
        <end position="124"/>
    </location>
</feature>
<evidence type="ECO:0000256" key="4">
    <source>
        <dbReference type="ARBA" id="ARBA00022692"/>
    </source>
</evidence>
<dbReference type="RefSeq" id="WP_013404047.1">
    <property type="nucleotide sequence ID" value="NC_014652.1"/>
</dbReference>
<dbReference type="eggNOG" id="COG1175">
    <property type="taxonomic scope" value="Bacteria"/>
</dbReference>
<dbReference type="InterPro" id="IPR000515">
    <property type="entry name" value="MetI-like"/>
</dbReference>
<organism evidence="9 10">
    <name type="scientific">Caldicellulosiruptor hydrothermalis (strain DSM 18901 / VKM B-2411 / 108)</name>
    <dbReference type="NCBI Taxonomy" id="632292"/>
    <lineage>
        <taxon>Bacteria</taxon>
        <taxon>Bacillati</taxon>
        <taxon>Bacillota</taxon>
        <taxon>Bacillota incertae sedis</taxon>
        <taxon>Caldicellulosiruptorales</taxon>
        <taxon>Caldicellulosiruptoraceae</taxon>
        <taxon>Caldicellulosiruptor</taxon>
    </lineage>
</organism>
<evidence type="ECO:0000256" key="1">
    <source>
        <dbReference type="ARBA" id="ARBA00004651"/>
    </source>
</evidence>
<evidence type="ECO:0000256" key="2">
    <source>
        <dbReference type="ARBA" id="ARBA00022448"/>
    </source>
</evidence>
<evidence type="ECO:0000313" key="10">
    <source>
        <dbReference type="Proteomes" id="UP000006890"/>
    </source>
</evidence>
<keyword evidence="5 7" id="KW-1133">Transmembrane helix</keyword>
<dbReference type="Proteomes" id="UP000006890">
    <property type="component" value="Chromosome"/>
</dbReference>
<feature type="transmembrane region" description="Helical" evidence="7">
    <location>
        <begin position="255"/>
        <end position="278"/>
    </location>
</feature>
<keyword evidence="10" id="KW-1185">Reference proteome</keyword>
<evidence type="ECO:0000256" key="7">
    <source>
        <dbReference type="RuleBase" id="RU363032"/>
    </source>
</evidence>
<dbReference type="OrthoDB" id="9786413at2"/>
<keyword evidence="3" id="KW-1003">Cell membrane</keyword>
<dbReference type="SUPFAM" id="SSF161098">
    <property type="entry name" value="MetI-like"/>
    <property type="match status" value="1"/>
</dbReference>
<evidence type="ECO:0000259" key="8">
    <source>
        <dbReference type="PROSITE" id="PS50928"/>
    </source>
</evidence>
<comment type="subcellular location">
    <subcellularLocation>
        <location evidence="1 7">Cell membrane</location>
        <topology evidence="1 7">Multi-pass membrane protein</topology>
    </subcellularLocation>
</comment>
<dbReference type="InterPro" id="IPR035906">
    <property type="entry name" value="MetI-like_sf"/>
</dbReference>
<protein>
    <submittedName>
        <fullName evidence="9">Binding-protein-dependent transport systems inner membrane component</fullName>
    </submittedName>
</protein>
<dbReference type="STRING" id="632292.Calhy_2199"/>
<keyword evidence="4 7" id="KW-0812">Transmembrane</keyword>
<dbReference type="InterPro" id="IPR051393">
    <property type="entry name" value="ABC_transporter_permease"/>
</dbReference>